<evidence type="ECO:0000259" key="2">
    <source>
        <dbReference type="PROSITE" id="PS50850"/>
    </source>
</evidence>
<name>A0A285P059_NATPI</name>
<keyword evidence="1" id="KW-1133">Transmembrane helix</keyword>
<evidence type="ECO:0000256" key="1">
    <source>
        <dbReference type="SAM" id="Phobius"/>
    </source>
</evidence>
<dbReference type="AlphaFoldDB" id="A0A285P059"/>
<keyword evidence="1" id="KW-0472">Membrane</keyword>
<dbReference type="CDD" id="cd17325">
    <property type="entry name" value="MFS_MdtG_SLC18_like"/>
    <property type="match status" value="1"/>
</dbReference>
<dbReference type="PANTHER" id="PTHR23521">
    <property type="entry name" value="TRANSPORTER MFS SUPERFAMILY"/>
    <property type="match status" value="1"/>
</dbReference>
<dbReference type="GO" id="GO:0022857">
    <property type="term" value="F:transmembrane transporter activity"/>
    <property type="evidence" value="ECO:0007669"/>
    <property type="project" value="InterPro"/>
</dbReference>
<feature type="transmembrane region" description="Helical" evidence="1">
    <location>
        <begin position="309"/>
        <end position="331"/>
    </location>
</feature>
<feature type="domain" description="Major facilitator superfamily (MFS) profile" evidence="2">
    <location>
        <begin position="219"/>
        <end position="413"/>
    </location>
</feature>
<dbReference type="InterPro" id="IPR020846">
    <property type="entry name" value="MFS_dom"/>
</dbReference>
<gene>
    <name evidence="3" type="ORF">SAMN06269185_2381</name>
</gene>
<organism evidence="3 4">
    <name type="scientific">Natronoarchaeum philippinense</name>
    <dbReference type="NCBI Taxonomy" id="558529"/>
    <lineage>
        <taxon>Archaea</taxon>
        <taxon>Methanobacteriati</taxon>
        <taxon>Methanobacteriota</taxon>
        <taxon>Stenosarchaea group</taxon>
        <taxon>Halobacteria</taxon>
        <taxon>Halobacteriales</taxon>
        <taxon>Natronoarchaeaceae</taxon>
    </lineage>
</organism>
<dbReference type="GO" id="GO:0005886">
    <property type="term" value="C:plasma membrane"/>
    <property type="evidence" value="ECO:0007669"/>
    <property type="project" value="TreeGrafter"/>
</dbReference>
<dbReference type="InterPro" id="IPR036259">
    <property type="entry name" value="MFS_trans_sf"/>
</dbReference>
<dbReference type="InterPro" id="IPR011701">
    <property type="entry name" value="MFS"/>
</dbReference>
<proteinExistence type="predicted"/>
<keyword evidence="1" id="KW-0812">Transmembrane</keyword>
<dbReference type="EMBL" id="OBEJ01000003">
    <property type="protein sequence ID" value="SNZ15110.1"/>
    <property type="molecule type" value="Genomic_DNA"/>
</dbReference>
<dbReference type="SUPFAM" id="SSF103473">
    <property type="entry name" value="MFS general substrate transporter"/>
    <property type="match status" value="1"/>
</dbReference>
<feature type="transmembrane region" description="Helical" evidence="1">
    <location>
        <begin position="87"/>
        <end position="108"/>
    </location>
</feature>
<dbReference type="PANTHER" id="PTHR23521:SF2">
    <property type="entry name" value="TRANSPORTER MFS SUPERFAMILY"/>
    <property type="match status" value="1"/>
</dbReference>
<feature type="transmembrane region" description="Helical" evidence="1">
    <location>
        <begin position="224"/>
        <end position="245"/>
    </location>
</feature>
<dbReference type="Proteomes" id="UP000219453">
    <property type="component" value="Unassembled WGS sequence"/>
</dbReference>
<evidence type="ECO:0000313" key="3">
    <source>
        <dbReference type="EMBL" id="SNZ15110.1"/>
    </source>
</evidence>
<dbReference type="Gene3D" id="1.20.1250.20">
    <property type="entry name" value="MFS general substrate transporter like domains"/>
    <property type="match status" value="2"/>
</dbReference>
<feature type="transmembrane region" description="Helical" evidence="1">
    <location>
        <begin position="284"/>
        <end position="303"/>
    </location>
</feature>
<accession>A0A285P059</accession>
<dbReference type="Pfam" id="PF07690">
    <property type="entry name" value="MFS_1"/>
    <property type="match status" value="2"/>
</dbReference>
<evidence type="ECO:0000313" key="4">
    <source>
        <dbReference type="Proteomes" id="UP000219453"/>
    </source>
</evidence>
<reference evidence="3 4" key="1">
    <citation type="submission" date="2017-09" db="EMBL/GenBank/DDBJ databases">
        <authorList>
            <person name="Ehlers B."/>
            <person name="Leendertz F.H."/>
        </authorList>
    </citation>
    <scope>NUCLEOTIDE SEQUENCE [LARGE SCALE GENOMIC DNA]</scope>
    <source>
        <strain evidence="3 4">DSM 27208</strain>
    </source>
</reference>
<feature type="transmembrane region" description="Helical" evidence="1">
    <location>
        <begin position="20"/>
        <end position="40"/>
    </location>
</feature>
<feature type="transmembrane region" description="Helical" evidence="1">
    <location>
        <begin position="55"/>
        <end position="75"/>
    </location>
</feature>
<keyword evidence="4" id="KW-1185">Reference proteome</keyword>
<feature type="transmembrane region" description="Helical" evidence="1">
    <location>
        <begin position="369"/>
        <end position="395"/>
    </location>
</feature>
<protein>
    <submittedName>
        <fullName evidence="3">Predicted arabinose efflux permease, MFS family</fullName>
    </submittedName>
</protein>
<dbReference type="PROSITE" id="PS50850">
    <property type="entry name" value="MFS"/>
    <property type="match status" value="1"/>
</dbReference>
<feature type="transmembrane region" description="Helical" evidence="1">
    <location>
        <begin position="251"/>
        <end position="272"/>
    </location>
</feature>
<feature type="transmembrane region" description="Helical" evidence="1">
    <location>
        <begin position="343"/>
        <end position="363"/>
    </location>
</feature>
<feature type="transmembrane region" description="Helical" evidence="1">
    <location>
        <begin position="114"/>
        <end position="138"/>
    </location>
</feature>
<feature type="transmembrane region" description="Helical" evidence="1">
    <location>
        <begin position="150"/>
        <end position="170"/>
    </location>
</feature>
<sequence length="413" mass="41476">MVNTLDAEGPVTVSTHRDRLALAAVVAAVLLAQVLLYPGIGGLVQALGATTELDAGMWFLAAEFGAFVTFVGVWGALSDAAGKRVPFIAVGALGGAAGYGVLGVLPAITDVSFGVVLALRVVQGAATIGAFSLAMTMLMDLDGGHGKNMGAAGIAIGSGTAVGAPLGGQLSEVDALAPLYLACALLVVAGVLVWFVEDRAPSGGRSARAALASIRATPTLSIPYAFGLIDRMTAGFFALVGTLYFQDAFGIGPGETGLVLMLFFAPFALLQYPMGALSDRIGRTLPIVAGSALYGLGVISVGLAPTLRLAGVGMVAVGVLGALVSPATMALVTDIARDGDRGVAMGGFNMFGSVGFLLGFLVGGTVADAYGYLTAFFVAGGMEILIALVTIPAFLRLDIGGVPTLGERASEAD</sequence>
<feature type="transmembrane region" description="Helical" evidence="1">
    <location>
        <begin position="176"/>
        <end position="196"/>
    </location>
</feature>